<comment type="caution">
    <text evidence="2">The sequence shown here is derived from an EMBL/GenBank/DDBJ whole genome shotgun (WGS) entry which is preliminary data.</text>
</comment>
<feature type="transmembrane region" description="Helical" evidence="1">
    <location>
        <begin position="291"/>
        <end position="309"/>
    </location>
</feature>
<dbReference type="RefSeq" id="WP_306879102.1">
    <property type="nucleotide sequence ID" value="NZ_JAUSSW010000011.1"/>
</dbReference>
<gene>
    <name evidence="2" type="ORF">J2T10_003525</name>
</gene>
<sequence length="434" mass="44993">MNFALYKEMLSIRPVRRLLVVGMVARIPHSAAGVLLTLHIVLTLGQGYAAAGAAAAVMTIGIALGAPWRGRRVDMVGLRKALIPSVVSETVIWSIVPHVSYQWLLPLVFIGGLFTLPIFSVVRQSLGVMVDGEQRRSAFALDSIATELVFMIGPAVGAVVATSGYSALGLTAVGISVSVAGLFLMWFNPPTRSEAVCTPEESADRESADLAAAEAAMVASAPAHVQEAASEMASATSRTAGLRSRVARNFTWFTVSVAALFAVAAGSGMVLSGSDVSIVGLLERGGHQNEIGIVFFFWCAASVVGGLIYGSMKRSISPMLLLLGMAALTIPMGFAQDTWTLAFLSLLPGLLCAPVLSASSEKVADLVEEDRRGEAMGWYGSALTAGVALGAPLAGVFIDAVGPSGGFAAVGIAGVVLCATGLVLMSIRRRAARV</sequence>
<feature type="transmembrane region" description="Helical" evidence="1">
    <location>
        <begin position="404"/>
        <end position="427"/>
    </location>
</feature>
<dbReference type="PANTHER" id="PTHR23542:SF1">
    <property type="entry name" value="MAJOR FACILITATOR SUPERFAMILY (MFS) PROFILE DOMAIN-CONTAINING PROTEIN"/>
    <property type="match status" value="1"/>
</dbReference>
<dbReference type="PANTHER" id="PTHR23542">
    <property type="match status" value="1"/>
</dbReference>
<feature type="transmembrane region" description="Helical" evidence="1">
    <location>
        <begin position="340"/>
        <end position="358"/>
    </location>
</feature>
<feature type="transmembrane region" description="Helical" evidence="1">
    <location>
        <begin position="102"/>
        <end position="122"/>
    </location>
</feature>
<dbReference type="Proteomes" id="UP001244563">
    <property type="component" value="Unassembled WGS sequence"/>
</dbReference>
<keyword evidence="1" id="KW-0812">Transmembrane</keyword>
<protein>
    <submittedName>
        <fullName evidence="2">MFS family permease</fullName>
    </submittedName>
</protein>
<dbReference type="InterPro" id="IPR036259">
    <property type="entry name" value="MFS_trans_sf"/>
</dbReference>
<accession>A0ABT9TTW5</accession>
<feature type="transmembrane region" description="Helical" evidence="1">
    <location>
        <begin position="378"/>
        <end position="398"/>
    </location>
</feature>
<reference evidence="2 3" key="1">
    <citation type="submission" date="2023-07" db="EMBL/GenBank/DDBJ databases">
        <title>Sorghum-associated microbial communities from plants grown in Nebraska, USA.</title>
        <authorList>
            <person name="Schachtman D."/>
        </authorList>
    </citation>
    <scope>NUCLEOTIDE SEQUENCE [LARGE SCALE GENOMIC DNA]</scope>
    <source>
        <strain evidence="2 3">CC523</strain>
    </source>
</reference>
<evidence type="ECO:0000256" key="1">
    <source>
        <dbReference type="SAM" id="Phobius"/>
    </source>
</evidence>
<keyword evidence="3" id="KW-1185">Reference proteome</keyword>
<dbReference type="InterPro" id="IPR011701">
    <property type="entry name" value="MFS"/>
</dbReference>
<name>A0ABT9TTW5_PAENI</name>
<proteinExistence type="predicted"/>
<feature type="transmembrane region" description="Helical" evidence="1">
    <location>
        <begin position="167"/>
        <end position="187"/>
    </location>
</feature>
<dbReference type="EMBL" id="JAUSSW010000011">
    <property type="protein sequence ID" value="MDQ0103857.1"/>
    <property type="molecule type" value="Genomic_DNA"/>
</dbReference>
<keyword evidence="1" id="KW-1133">Transmembrane helix</keyword>
<evidence type="ECO:0000313" key="2">
    <source>
        <dbReference type="EMBL" id="MDQ0103857.1"/>
    </source>
</evidence>
<keyword evidence="1" id="KW-0472">Membrane</keyword>
<feature type="transmembrane region" description="Helical" evidence="1">
    <location>
        <begin position="143"/>
        <end position="161"/>
    </location>
</feature>
<feature type="transmembrane region" description="Helical" evidence="1">
    <location>
        <begin position="78"/>
        <end position="96"/>
    </location>
</feature>
<feature type="transmembrane region" description="Helical" evidence="1">
    <location>
        <begin position="20"/>
        <end position="42"/>
    </location>
</feature>
<dbReference type="SUPFAM" id="SSF103473">
    <property type="entry name" value="MFS general substrate transporter"/>
    <property type="match status" value="1"/>
</dbReference>
<feature type="transmembrane region" description="Helical" evidence="1">
    <location>
        <begin position="48"/>
        <end position="66"/>
    </location>
</feature>
<evidence type="ECO:0000313" key="3">
    <source>
        <dbReference type="Proteomes" id="UP001244563"/>
    </source>
</evidence>
<organism evidence="2 3">
    <name type="scientific">Paenarthrobacter nicotinovorans</name>
    <name type="common">Arthrobacter nicotinovorans</name>
    <dbReference type="NCBI Taxonomy" id="29320"/>
    <lineage>
        <taxon>Bacteria</taxon>
        <taxon>Bacillati</taxon>
        <taxon>Actinomycetota</taxon>
        <taxon>Actinomycetes</taxon>
        <taxon>Micrococcales</taxon>
        <taxon>Micrococcaceae</taxon>
        <taxon>Paenarthrobacter</taxon>
    </lineage>
</organism>
<feature type="transmembrane region" description="Helical" evidence="1">
    <location>
        <begin position="316"/>
        <end position="334"/>
    </location>
</feature>
<dbReference type="Gene3D" id="1.20.1250.20">
    <property type="entry name" value="MFS general substrate transporter like domains"/>
    <property type="match status" value="2"/>
</dbReference>
<feature type="transmembrane region" description="Helical" evidence="1">
    <location>
        <begin position="250"/>
        <end position="271"/>
    </location>
</feature>
<dbReference type="Pfam" id="PF07690">
    <property type="entry name" value="MFS_1"/>
    <property type="match status" value="1"/>
</dbReference>